<gene>
    <name evidence="1" type="ORF">EXU28_17115</name>
</gene>
<dbReference type="EMBL" id="SGSQ01000032">
    <property type="protein sequence ID" value="RZG43559.1"/>
    <property type="molecule type" value="Genomic_DNA"/>
</dbReference>
<dbReference type="PANTHER" id="PTHR15394">
    <property type="entry name" value="SERINE HYDROLASE RBBP9"/>
    <property type="match status" value="1"/>
</dbReference>
<evidence type="ECO:0000313" key="2">
    <source>
        <dbReference type="Proteomes" id="UP000293863"/>
    </source>
</evidence>
<dbReference type="GO" id="GO:0016787">
    <property type="term" value="F:hydrolase activity"/>
    <property type="evidence" value="ECO:0007669"/>
    <property type="project" value="UniProtKB-KW"/>
</dbReference>
<keyword evidence="2" id="KW-1185">Reference proteome</keyword>
<evidence type="ECO:0000313" key="1">
    <source>
        <dbReference type="EMBL" id="RZG43559.1"/>
    </source>
</evidence>
<dbReference type="Pfam" id="PF06821">
    <property type="entry name" value="Ser_hydrolase"/>
    <property type="match status" value="1"/>
</dbReference>
<dbReference type="PANTHER" id="PTHR15394:SF3">
    <property type="entry name" value="SERINE HYDROLASE RBBP9"/>
    <property type="match status" value="1"/>
</dbReference>
<comment type="caution">
    <text evidence="1">The sequence shown here is derived from an EMBL/GenBank/DDBJ whole genome shotgun (WGS) entry which is preliminary data.</text>
</comment>
<proteinExistence type="predicted"/>
<dbReference type="InterPro" id="IPR010662">
    <property type="entry name" value="RBBP9/YdeN"/>
</dbReference>
<dbReference type="RefSeq" id="WP_130132408.1">
    <property type="nucleotide sequence ID" value="NZ_SGSQ01000032.1"/>
</dbReference>
<dbReference type="AlphaFoldDB" id="A0A4Q7AFQ0"/>
<accession>A0A4Q7AFQ0</accession>
<sequence length="189" mass="21450">MKTVYIIHGYNASSNDYWFPWLKQQVEAIGHQCEIIHFDDSQHPEYGLWKHNLAEQIQSLNENVVIIAHSLGCLASLGFLSEALQGSKLFALFLIAGFNRRLPTLPELNQFIDQVSVNDASLRLSFEHRFLFFSNNDPFVPAPFSIQLGHLMNAQMVEVKNAGHFMASDGFSEFPQLWDKLSVLLKSAP</sequence>
<dbReference type="SUPFAM" id="SSF53474">
    <property type="entry name" value="alpha/beta-Hydrolases"/>
    <property type="match status" value="1"/>
</dbReference>
<dbReference type="Proteomes" id="UP000293863">
    <property type="component" value="Unassembled WGS sequence"/>
</dbReference>
<reference evidence="1 2" key="1">
    <citation type="submission" date="2019-02" db="EMBL/GenBank/DDBJ databases">
        <title>The Batch Genome Submission of Acinetobacter spp. strains.</title>
        <authorList>
            <person name="Qin J."/>
            <person name="Hu Y."/>
            <person name="Ye H."/>
            <person name="Wei L."/>
            <person name="Feng Y."/>
            <person name="Zong Z."/>
        </authorList>
    </citation>
    <scope>NUCLEOTIDE SEQUENCE [LARGE SCALE GENOMIC DNA]</scope>
    <source>
        <strain evidence="1 2">WCHAW060049</strain>
    </source>
</reference>
<organism evidence="1 2">
    <name type="scientific">Acinetobacter wuhouensis</name>
    <dbReference type="NCBI Taxonomy" id="1879050"/>
    <lineage>
        <taxon>Bacteria</taxon>
        <taxon>Pseudomonadati</taxon>
        <taxon>Pseudomonadota</taxon>
        <taxon>Gammaproteobacteria</taxon>
        <taxon>Moraxellales</taxon>
        <taxon>Moraxellaceae</taxon>
        <taxon>Acinetobacter</taxon>
    </lineage>
</organism>
<dbReference type="Gene3D" id="3.40.50.1820">
    <property type="entry name" value="alpha/beta hydrolase"/>
    <property type="match status" value="1"/>
</dbReference>
<keyword evidence="1" id="KW-0378">Hydrolase</keyword>
<dbReference type="InterPro" id="IPR029058">
    <property type="entry name" value="AB_hydrolase_fold"/>
</dbReference>
<name>A0A4Q7AFQ0_9GAMM</name>
<protein>
    <submittedName>
        <fullName evidence="1">Serine hydrolase family protein</fullName>
    </submittedName>
</protein>